<dbReference type="GO" id="GO:0006508">
    <property type="term" value="P:proteolysis"/>
    <property type="evidence" value="ECO:0007669"/>
    <property type="project" value="UniProtKB-KW"/>
</dbReference>
<evidence type="ECO:0000256" key="1">
    <source>
        <dbReference type="ARBA" id="ARBA00007261"/>
    </source>
</evidence>
<dbReference type="InterPro" id="IPR007863">
    <property type="entry name" value="Peptidase_M16_C"/>
</dbReference>
<evidence type="ECO:0000256" key="3">
    <source>
        <dbReference type="ARBA" id="ARBA00022723"/>
    </source>
</evidence>
<dbReference type="PROSITE" id="PS00143">
    <property type="entry name" value="INSULINASE"/>
    <property type="match status" value="1"/>
</dbReference>
<accession>A0A1V9XMY5</accession>
<organism evidence="12 13">
    <name type="scientific">Tropilaelaps mercedesae</name>
    <dbReference type="NCBI Taxonomy" id="418985"/>
    <lineage>
        <taxon>Eukaryota</taxon>
        <taxon>Metazoa</taxon>
        <taxon>Ecdysozoa</taxon>
        <taxon>Arthropoda</taxon>
        <taxon>Chelicerata</taxon>
        <taxon>Arachnida</taxon>
        <taxon>Acari</taxon>
        <taxon>Parasitiformes</taxon>
        <taxon>Mesostigmata</taxon>
        <taxon>Gamasina</taxon>
        <taxon>Dermanyssoidea</taxon>
        <taxon>Laelapidae</taxon>
        <taxon>Tropilaelaps</taxon>
    </lineage>
</organism>
<reference evidence="12 13" key="1">
    <citation type="journal article" date="2017" name="Gigascience">
        <title>Draft genome of the honey bee ectoparasitic mite, Tropilaelaps mercedesae, is shaped by the parasitic life history.</title>
        <authorList>
            <person name="Dong X."/>
            <person name="Armstrong S.D."/>
            <person name="Xia D."/>
            <person name="Makepeace B.L."/>
            <person name="Darby A.C."/>
            <person name="Kadowaki T."/>
        </authorList>
    </citation>
    <scope>NUCLEOTIDE SEQUENCE [LARGE SCALE GENOMIC DNA]</scope>
    <source>
        <strain evidence="12">Wuxi-XJTLU</strain>
    </source>
</reference>
<keyword evidence="3" id="KW-0479">Metal-binding</keyword>
<evidence type="ECO:0000256" key="8">
    <source>
        <dbReference type="SAM" id="MobiDB-lite"/>
    </source>
</evidence>
<evidence type="ECO:0000256" key="4">
    <source>
        <dbReference type="ARBA" id="ARBA00022801"/>
    </source>
</evidence>
<dbReference type="GO" id="GO:0046872">
    <property type="term" value="F:metal ion binding"/>
    <property type="evidence" value="ECO:0007669"/>
    <property type="project" value="UniProtKB-KW"/>
</dbReference>
<dbReference type="AlphaFoldDB" id="A0A1V9XMY5"/>
<feature type="domain" description="Peptidase M16 C-terminal" evidence="10">
    <location>
        <begin position="705"/>
        <end position="884"/>
    </location>
</feature>
<evidence type="ECO:0000259" key="9">
    <source>
        <dbReference type="Pfam" id="PF00675"/>
    </source>
</evidence>
<proteinExistence type="inferred from homology"/>
<dbReference type="Pfam" id="PF05193">
    <property type="entry name" value="Peptidase_M16_C"/>
    <property type="match status" value="2"/>
</dbReference>
<dbReference type="InterPro" id="IPR011249">
    <property type="entry name" value="Metalloenz_LuxS/M16"/>
</dbReference>
<keyword evidence="4" id="KW-0378">Hydrolase</keyword>
<dbReference type="PANTHER" id="PTHR43690:SF18">
    <property type="entry name" value="INSULIN-DEGRADING ENZYME-RELATED"/>
    <property type="match status" value="1"/>
</dbReference>
<keyword evidence="2" id="KW-0645">Protease</keyword>
<evidence type="ECO:0000256" key="2">
    <source>
        <dbReference type="ARBA" id="ARBA00022670"/>
    </source>
</evidence>
<dbReference type="Gene3D" id="3.30.830.10">
    <property type="entry name" value="Metalloenzyme, LuxS/M16 peptidase-like"/>
    <property type="match status" value="4"/>
</dbReference>
<evidence type="ECO:0000313" key="13">
    <source>
        <dbReference type="Proteomes" id="UP000192247"/>
    </source>
</evidence>
<dbReference type="Pfam" id="PF16187">
    <property type="entry name" value="Peptidase_M16_M"/>
    <property type="match status" value="1"/>
</dbReference>
<dbReference type="STRING" id="418985.A0A1V9XMY5"/>
<feature type="domain" description="Peptidase M16 N-terminal" evidence="9">
    <location>
        <begin position="69"/>
        <end position="204"/>
    </location>
</feature>
<evidence type="ECO:0000256" key="5">
    <source>
        <dbReference type="ARBA" id="ARBA00022833"/>
    </source>
</evidence>
<dbReference type="InParanoid" id="A0A1V9XMY5"/>
<name>A0A1V9XMY5_9ACAR</name>
<feature type="region of interest" description="Disordered" evidence="8">
    <location>
        <begin position="33"/>
        <end position="67"/>
    </location>
</feature>
<dbReference type="InterPro" id="IPR032632">
    <property type="entry name" value="Peptidase_M16_M"/>
</dbReference>
<dbReference type="OrthoDB" id="952271at2759"/>
<evidence type="ECO:0000259" key="11">
    <source>
        <dbReference type="Pfam" id="PF16187"/>
    </source>
</evidence>
<dbReference type="SUPFAM" id="SSF63411">
    <property type="entry name" value="LuxS/MPP-like metallohydrolase"/>
    <property type="match status" value="4"/>
</dbReference>
<dbReference type="GO" id="GO:0004222">
    <property type="term" value="F:metalloendopeptidase activity"/>
    <property type="evidence" value="ECO:0007669"/>
    <property type="project" value="InterPro"/>
</dbReference>
<dbReference type="FunCoup" id="A0A1V9XMY5">
    <property type="interactions" value="896"/>
</dbReference>
<evidence type="ECO:0000256" key="6">
    <source>
        <dbReference type="ARBA" id="ARBA00023049"/>
    </source>
</evidence>
<feature type="domain" description="Peptidase M16 middle/third" evidence="11">
    <location>
        <begin position="416"/>
        <end position="700"/>
    </location>
</feature>
<dbReference type="EMBL" id="MNPL01007284">
    <property type="protein sequence ID" value="OQR74836.1"/>
    <property type="molecule type" value="Genomic_DNA"/>
</dbReference>
<dbReference type="Proteomes" id="UP000192247">
    <property type="component" value="Unassembled WGS sequence"/>
</dbReference>
<keyword evidence="13" id="KW-1185">Reference proteome</keyword>
<keyword evidence="5" id="KW-0862">Zinc</keyword>
<keyword evidence="6" id="KW-0482">Metalloprotease</keyword>
<gene>
    <name evidence="12" type="ORF">BIW11_08816</name>
</gene>
<dbReference type="FunFam" id="3.30.830.10:FF:000005">
    <property type="entry name" value="nardilysin isoform X1"/>
    <property type="match status" value="1"/>
</dbReference>
<evidence type="ECO:0000259" key="10">
    <source>
        <dbReference type="Pfam" id="PF05193"/>
    </source>
</evidence>
<dbReference type="InterPro" id="IPR001431">
    <property type="entry name" value="Pept_M16_Zn_BS"/>
</dbReference>
<feature type="domain" description="Peptidase M16 C-terminal" evidence="10">
    <location>
        <begin position="226"/>
        <end position="410"/>
    </location>
</feature>
<feature type="compositionally biased region" description="Acidic residues" evidence="8">
    <location>
        <begin position="50"/>
        <end position="60"/>
    </location>
</feature>
<evidence type="ECO:0000256" key="7">
    <source>
        <dbReference type="RuleBase" id="RU004447"/>
    </source>
</evidence>
<protein>
    <submittedName>
        <fullName evidence="12">Nardilysin-like</fullName>
    </submittedName>
</protein>
<dbReference type="PANTHER" id="PTHR43690">
    <property type="entry name" value="NARDILYSIN"/>
    <property type="match status" value="1"/>
</dbReference>
<comment type="caution">
    <text evidence="12">The sequence shown here is derived from an EMBL/GenBank/DDBJ whole genome shotgun (WGS) entry which is preliminary data.</text>
</comment>
<dbReference type="InterPro" id="IPR011765">
    <property type="entry name" value="Pept_M16_N"/>
</dbReference>
<dbReference type="Pfam" id="PF00675">
    <property type="entry name" value="Peptidase_M16"/>
    <property type="match status" value="1"/>
</dbReference>
<comment type="similarity">
    <text evidence="1 7">Belongs to the peptidase M16 family.</text>
</comment>
<evidence type="ECO:0000313" key="12">
    <source>
        <dbReference type="EMBL" id="OQR74836.1"/>
    </source>
</evidence>
<dbReference type="InterPro" id="IPR050626">
    <property type="entry name" value="Peptidase_M16"/>
</dbReference>
<sequence length="1033" mass="120148">MKMIISENDRRLYRVITLESGLRAMLVSSANDRDVEMRDNEDLGEVTSESGDDAESDYSDSSESSIGCPKEKMAAAALAVRCGSFQEPVHLGGLAHYLEHMLFMGSEKYPIENQYTDFISKHGGSDNAFTETEVTVYFFDVSQPAFGKALDIFANFFVNPLFREDSIEREMEAVESEFQFHQVSDGARLEQVLSEQAGSGHPMGNFFWGNLKSLRDTPKERGISIRDELVKFYNNYYSAECMTLCVQSKHSLDQLEQFVRDSFTSVPRRQRLPIVYPNDQPFSKNPSFYKLFKVVPINRDIMVSFRWVLPSQKHRYKEKALDYLGYAIGHEGQNGILDHLRHKLWALELTAGSEGDGFNENTMCALFTITITLSEEGARNIAEVTKYVHQYMHMLRKKGPQQWLWNELKQIADFDFRFQEEEEARDYVCNMCQAMQEYPEEHYLCGSELYMEYKPEALRKLMDQMMPETCNIMYHNCEFQKNPEQFPLREPWMNVFYSIEDYPEEWKELWADDPEFQKMLNLPEPNRYVPTDFSIKKDETYAFEAFPTVIADRPTLKLWYRKDQNFLVPRCFIDTHLITRLAYAETKTAVCLDAMSDILSQLLAQTNNYAEMASLEYDLNGFNSGMTITFSGFNHKLPLLFDTVMDTLVTFDCSEELFQTIKLNLRKHYYNNVLINTYYGDEVRSAIVNQKYYTMAERREALETLTKQDVVKNARTLCHSAYVEAYVHGNVTSTEALQLVAGLESKLAANPPDRMVEQLHAIISGETYVRLLSINPEDKNSRIINYYSYGPAHFYEETMMQFLVTLMEERCFQILRTEQQLGYDTRCSMNNYRGVIGFSVSISPLATKFTLSHVDEKIDEFVDDMVEMVKKLSADEFTAVRDALIKIKLCVDLSMEDEQKRNWNQIVQFQYVFDRNQLEAQFLKILELERFRDWCLRVLPSENRDRKKLSVQVVGYGKQALEECEGGAKIWKEFEEKGDNKGQEEDDPDIPAMRMLKPVNPGKKKFIDDVKAYLSTLEYYPVVKRNPKEPFDF</sequence>
<feature type="region of interest" description="Disordered" evidence="8">
    <location>
        <begin position="975"/>
        <end position="995"/>
    </location>
</feature>